<comment type="caution">
    <text evidence="2">The sequence shown here is derived from an EMBL/GenBank/DDBJ whole genome shotgun (WGS) entry which is preliminary data.</text>
</comment>
<sequence>MENRIDVDEQSLRGVQTTIDNVMDRLGKLESDFVDVKSAISELKSIMLSTQKSTIPTSPNPSSNSINPPIMHHPPPPQKTLPTMLPQTKFPSLMNQLLIPAPHFAKLNSQSSMEPMCSAGSPNQSTSSTSCAHPWTRRCP</sequence>
<protein>
    <submittedName>
        <fullName evidence="2">Uncharacterized protein</fullName>
    </submittedName>
</protein>
<gene>
    <name evidence="2" type="ORF">Fot_06290</name>
</gene>
<dbReference type="EMBL" id="JBFOLJ010000002">
    <property type="protein sequence ID" value="KAL2552671.1"/>
    <property type="molecule type" value="Genomic_DNA"/>
</dbReference>
<reference evidence="3" key="1">
    <citation type="submission" date="2024-07" db="EMBL/GenBank/DDBJ databases">
        <title>Two chromosome-level genome assemblies of Korean endemic species Abeliophyllum distichum and Forsythia ovata (Oleaceae).</title>
        <authorList>
            <person name="Jang H."/>
        </authorList>
    </citation>
    <scope>NUCLEOTIDE SEQUENCE [LARGE SCALE GENOMIC DNA]</scope>
</reference>
<name>A0ABD1WSI8_9LAMI</name>
<proteinExistence type="predicted"/>
<dbReference type="Proteomes" id="UP001604277">
    <property type="component" value="Unassembled WGS sequence"/>
</dbReference>
<feature type="compositionally biased region" description="Polar residues" evidence="1">
    <location>
        <begin position="120"/>
        <end position="131"/>
    </location>
</feature>
<feature type="compositionally biased region" description="Low complexity" evidence="1">
    <location>
        <begin position="53"/>
        <end position="70"/>
    </location>
</feature>
<keyword evidence="3" id="KW-1185">Reference proteome</keyword>
<evidence type="ECO:0000256" key="1">
    <source>
        <dbReference type="SAM" id="MobiDB-lite"/>
    </source>
</evidence>
<accession>A0ABD1WSI8</accession>
<organism evidence="2 3">
    <name type="scientific">Forsythia ovata</name>
    <dbReference type="NCBI Taxonomy" id="205694"/>
    <lineage>
        <taxon>Eukaryota</taxon>
        <taxon>Viridiplantae</taxon>
        <taxon>Streptophyta</taxon>
        <taxon>Embryophyta</taxon>
        <taxon>Tracheophyta</taxon>
        <taxon>Spermatophyta</taxon>
        <taxon>Magnoliopsida</taxon>
        <taxon>eudicotyledons</taxon>
        <taxon>Gunneridae</taxon>
        <taxon>Pentapetalae</taxon>
        <taxon>asterids</taxon>
        <taxon>lamiids</taxon>
        <taxon>Lamiales</taxon>
        <taxon>Oleaceae</taxon>
        <taxon>Forsythieae</taxon>
        <taxon>Forsythia</taxon>
    </lineage>
</organism>
<dbReference type="AlphaFoldDB" id="A0ABD1WSI8"/>
<feature type="region of interest" description="Disordered" evidence="1">
    <location>
        <begin position="51"/>
        <end position="86"/>
    </location>
</feature>
<evidence type="ECO:0000313" key="2">
    <source>
        <dbReference type="EMBL" id="KAL2552671.1"/>
    </source>
</evidence>
<evidence type="ECO:0000313" key="3">
    <source>
        <dbReference type="Proteomes" id="UP001604277"/>
    </source>
</evidence>
<feature type="region of interest" description="Disordered" evidence="1">
    <location>
        <begin position="115"/>
        <end position="140"/>
    </location>
</feature>